<name>A0A0B2VN17_TOXCA</name>
<dbReference type="Proteomes" id="UP000031036">
    <property type="component" value="Unassembled WGS sequence"/>
</dbReference>
<proteinExistence type="inferred from homology"/>
<evidence type="ECO:0000256" key="3">
    <source>
        <dbReference type="ARBA" id="ARBA00022553"/>
    </source>
</evidence>
<evidence type="ECO:0000259" key="9">
    <source>
        <dbReference type="Pfam" id="PF02826"/>
    </source>
</evidence>
<dbReference type="AlphaFoldDB" id="A0A0B2VN17"/>
<dbReference type="Gene3D" id="3.40.50.720">
    <property type="entry name" value="NAD(P)-binding Rossmann-like Domain"/>
    <property type="match status" value="3"/>
</dbReference>
<feature type="compositionally biased region" description="Low complexity" evidence="7">
    <location>
        <begin position="507"/>
        <end position="522"/>
    </location>
</feature>
<dbReference type="PANTHER" id="PTHR42938">
    <property type="entry name" value="FORMATE DEHYDROGENASE 1"/>
    <property type="match status" value="1"/>
</dbReference>
<dbReference type="CDD" id="cd12173">
    <property type="entry name" value="PGDH_4"/>
    <property type="match status" value="1"/>
</dbReference>
<protein>
    <submittedName>
        <fullName evidence="10">D-3-phosphoglycerate dehydrogenase</fullName>
    </submittedName>
</protein>
<evidence type="ECO:0000313" key="11">
    <source>
        <dbReference type="Proteomes" id="UP000031036"/>
    </source>
</evidence>
<evidence type="ECO:0000256" key="4">
    <source>
        <dbReference type="ARBA" id="ARBA00022990"/>
    </source>
</evidence>
<dbReference type="PROSITE" id="PS00065">
    <property type="entry name" value="D_2_HYDROXYACID_DH_1"/>
    <property type="match status" value="1"/>
</dbReference>
<dbReference type="InterPro" id="IPR036291">
    <property type="entry name" value="NAD(P)-bd_dom_sf"/>
</dbReference>
<feature type="domain" description="D-isomer specific 2-hydroxyacid dehydrogenase catalytic" evidence="8">
    <location>
        <begin position="7"/>
        <end position="99"/>
    </location>
</feature>
<dbReference type="Gene3D" id="3.30.1330.90">
    <property type="entry name" value="D-3-phosphoglycerate dehydrogenase, domain 3"/>
    <property type="match status" value="1"/>
</dbReference>
<dbReference type="GO" id="GO:0004617">
    <property type="term" value="F:phosphoglycerate dehydrogenase activity"/>
    <property type="evidence" value="ECO:0007669"/>
    <property type="project" value="TreeGrafter"/>
</dbReference>
<accession>A0A0B2VN17</accession>
<dbReference type="Pfam" id="PF02826">
    <property type="entry name" value="2-Hacid_dh_C"/>
    <property type="match status" value="1"/>
</dbReference>
<feature type="domain" description="D-isomer specific 2-hydroxyacid dehydrogenase NAD-binding" evidence="9">
    <location>
        <begin position="567"/>
        <end position="739"/>
    </location>
</feature>
<dbReference type="OMA" id="PEANDHF"/>
<dbReference type="InterPro" id="IPR029752">
    <property type="entry name" value="D-isomer_DH_CS1"/>
</dbReference>
<evidence type="ECO:0000256" key="1">
    <source>
        <dbReference type="ARBA" id="ARBA00005854"/>
    </source>
</evidence>
<keyword evidence="3" id="KW-0597">Phosphoprotein</keyword>
<keyword evidence="4" id="KW-0007">Acetylation</keyword>
<keyword evidence="11" id="KW-1185">Reference proteome</keyword>
<dbReference type="SUPFAM" id="SSF52283">
    <property type="entry name" value="Formate/glycerate dehydrogenase catalytic domain-like"/>
    <property type="match status" value="1"/>
</dbReference>
<keyword evidence="6" id="KW-0520">NAD</keyword>
<dbReference type="SUPFAM" id="SSF51735">
    <property type="entry name" value="NAD(P)-binding Rossmann-fold domains"/>
    <property type="match status" value="1"/>
</dbReference>
<gene>
    <name evidence="10" type="primary">Phgdh</name>
    <name evidence="10" type="ORF">Tcan_05325</name>
</gene>
<dbReference type="STRING" id="6265.A0A0B2VN17"/>
<dbReference type="FunFam" id="3.40.50.720:FF:000038">
    <property type="entry name" value="D-3-phosphoglycerate dehydrogenase"/>
    <property type="match status" value="1"/>
</dbReference>
<feature type="region of interest" description="Disordered" evidence="7">
    <location>
        <begin position="507"/>
        <end position="532"/>
    </location>
</feature>
<evidence type="ECO:0000259" key="8">
    <source>
        <dbReference type="Pfam" id="PF00389"/>
    </source>
</evidence>
<evidence type="ECO:0000256" key="2">
    <source>
        <dbReference type="ARBA" id="ARBA00011881"/>
    </source>
</evidence>
<evidence type="ECO:0000256" key="6">
    <source>
        <dbReference type="ARBA" id="ARBA00023027"/>
    </source>
</evidence>
<dbReference type="OrthoDB" id="1621027at2759"/>
<dbReference type="FunFam" id="3.40.50.720:FF:000021">
    <property type="entry name" value="D-3-phosphoglycerate dehydrogenase"/>
    <property type="match status" value="1"/>
</dbReference>
<evidence type="ECO:0000256" key="7">
    <source>
        <dbReference type="SAM" id="MobiDB-lite"/>
    </source>
</evidence>
<comment type="similarity">
    <text evidence="1">Belongs to the D-isomer specific 2-hydroxyacid dehydrogenase family.</text>
</comment>
<reference evidence="10 11" key="1">
    <citation type="submission" date="2014-11" db="EMBL/GenBank/DDBJ databases">
        <title>Genetic blueprint of the zoonotic pathogen Toxocara canis.</title>
        <authorList>
            <person name="Zhu X.-Q."/>
            <person name="Korhonen P.K."/>
            <person name="Cai H."/>
            <person name="Young N.D."/>
            <person name="Nejsum P."/>
            <person name="von Samson-Himmelstjerna G."/>
            <person name="Boag P.R."/>
            <person name="Tan P."/>
            <person name="Li Q."/>
            <person name="Min J."/>
            <person name="Yang Y."/>
            <person name="Wang X."/>
            <person name="Fang X."/>
            <person name="Hall R.S."/>
            <person name="Hofmann A."/>
            <person name="Sternberg P.W."/>
            <person name="Jex A.R."/>
            <person name="Gasser R.B."/>
        </authorList>
    </citation>
    <scope>NUCLEOTIDE SEQUENCE [LARGE SCALE GENOMIC DNA]</scope>
    <source>
        <strain evidence="10">PN_DK_2014</strain>
    </source>
</reference>
<comment type="subunit">
    <text evidence="2">Homotetramer.</text>
</comment>
<sequence length="959" mass="103186">MFRVNSILIADEIEQNCVDILQANGLTAVKKTKLSKEQLIAELTKHDAVIVRSATKITREVIEAVSGKLKLIGRAGTGVDNIDLVAATEHGVVVMNTPDDENALEIGSMRRLEIMDFLQGQMCKEWDEKRARESGRGRVGGQAARHEQQDTTHGRGPIDRTEELGRRGARPYSAAPAQSRPISRPLLETAAKKECSSNEAGNAPPLRQPAMVYTAAQLPKFTTHPATFIPTVFGGHVLVYESRSHPGHRREFAFKTRFTNQSGVSSCYYRCMSCRSMKNKVPPGPDGKPPQIPCIAVKNGYIVNDPDFPEANDHFCIPPTIEESKQKEENGFAKAIVKGRPRQKQPRITRAPTTKRQPYLAQLQAYQEMTNALINDASNMFDISNGFDIDQTFSSASTSSFLSTLSNGDVCDEMKLNGFGNGDLKKISCGSGFRLEDDDSDSTTKANNLLASLISTEPALRSALALTTHRNSAPLTVDEENTDFCQEFRRSPESYTALVINSISRSDSRPASASSASAAVSNSRKRKASPNVEPHLEQILDRYITNNWELPDNAGNSRSAAELTCVCILSLARHVPQAAASMKAGKWARKEFMGEEVYGKTLAIIGLGRIGTEVAVRMQSFGMTTIGFDPLVSSEDAAKNGIKWVPLDQLWPQADYITVHVPLIPQTENLLSAATLAKCKKGVKIVNVARGGIVNETDLLDSINRGHTAGAALDVFAEEPPSLSALVEHPKVICTPHLGASTNEAQERVANEIAENIVALNNGTGLYGALNAAALSAVLDDAKAQWVRAASALTHVLSVIADSPKSVTLRYPKAASGLQKALTAGAVVGLLQASGNAGMNLVNAELNAKREGINVKLEPNTENELLVCAGETSVCGYSSPAGTIISAFNASKMPVPLIAVGTLAVNLKQNGAVKELSDSLKAKLSVEYGLLGGGRVALFDSLNSDQVEELSNSFDVIQF</sequence>
<dbReference type="PANTHER" id="PTHR42938:SF22">
    <property type="entry name" value="D-3-PHOSPHOGLYCERATE DEHYDROGENASE"/>
    <property type="match status" value="1"/>
</dbReference>
<dbReference type="SUPFAM" id="SSF143548">
    <property type="entry name" value="Serine metabolism enzymes domain"/>
    <property type="match status" value="1"/>
</dbReference>
<dbReference type="InterPro" id="IPR006139">
    <property type="entry name" value="D-isomer_2_OHA_DH_cat_dom"/>
</dbReference>
<dbReference type="GO" id="GO:0051287">
    <property type="term" value="F:NAD binding"/>
    <property type="evidence" value="ECO:0007669"/>
    <property type="project" value="InterPro"/>
</dbReference>
<comment type="caution">
    <text evidence="10">The sequence shown here is derived from an EMBL/GenBank/DDBJ whole genome shotgun (WGS) entry which is preliminary data.</text>
</comment>
<keyword evidence="5" id="KW-0560">Oxidoreductase</keyword>
<feature type="region of interest" description="Disordered" evidence="7">
    <location>
        <begin position="130"/>
        <end position="181"/>
    </location>
</feature>
<dbReference type="EMBL" id="JPKZ01000890">
    <property type="protein sequence ID" value="KHN84916.1"/>
    <property type="molecule type" value="Genomic_DNA"/>
</dbReference>
<organism evidence="10 11">
    <name type="scientific">Toxocara canis</name>
    <name type="common">Canine roundworm</name>
    <dbReference type="NCBI Taxonomy" id="6265"/>
    <lineage>
        <taxon>Eukaryota</taxon>
        <taxon>Metazoa</taxon>
        <taxon>Ecdysozoa</taxon>
        <taxon>Nematoda</taxon>
        <taxon>Chromadorea</taxon>
        <taxon>Rhabditida</taxon>
        <taxon>Spirurina</taxon>
        <taxon>Ascaridomorpha</taxon>
        <taxon>Ascaridoidea</taxon>
        <taxon>Toxocaridae</taxon>
        <taxon>Toxocara</taxon>
    </lineage>
</organism>
<feature type="compositionally biased region" description="Basic and acidic residues" evidence="7">
    <location>
        <begin position="144"/>
        <end position="166"/>
    </location>
</feature>
<dbReference type="Pfam" id="PF00389">
    <property type="entry name" value="2-Hacid_dh"/>
    <property type="match status" value="1"/>
</dbReference>
<dbReference type="InterPro" id="IPR029009">
    <property type="entry name" value="ASB_dom_sf"/>
</dbReference>
<evidence type="ECO:0000313" key="10">
    <source>
        <dbReference type="EMBL" id="KHN84916.1"/>
    </source>
</evidence>
<evidence type="ECO:0000256" key="5">
    <source>
        <dbReference type="ARBA" id="ARBA00023002"/>
    </source>
</evidence>
<dbReference type="InterPro" id="IPR006140">
    <property type="entry name" value="D-isomer_DH_NAD-bd"/>
</dbReference>